<dbReference type="EMBL" id="KC977571">
    <property type="protein sequence ID" value="AGO85849.1"/>
    <property type="molecule type" value="Genomic_DNA"/>
</dbReference>
<dbReference type="GeneID" id="16607636"/>
<accession>S4VYR9</accession>
<reference evidence="2 3" key="1">
    <citation type="journal article" date="2013" name="Science">
        <title>Pandoraviruses: amoeba viruses with genomes up to 2.5 Mb reaching that of parasitic eukaryotes.</title>
        <authorList>
            <person name="Philippe N."/>
            <person name="Legendre M."/>
            <person name="Doutre G."/>
            <person name="Coute Y."/>
            <person name="Poirot O."/>
            <person name="Lescot M."/>
            <person name="Arslan D."/>
            <person name="Seltzer V."/>
            <person name="Bertaux L."/>
            <person name="Bruley C."/>
            <person name="Garin J."/>
            <person name="Claverie J.M."/>
            <person name="Abergel C."/>
        </authorList>
    </citation>
    <scope>NUCLEOTIDE SEQUENCE [LARGE SCALE GENOMIC DNA]</scope>
</reference>
<protein>
    <submittedName>
        <fullName evidence="2">Uncharacterized protein</fullName>
    </submittedName>
</protein>
<proteinExistence type="predicted"/>
<evidence type="ECO:0000256" key="1">
    <source>
        <dbReference type="SAM" id="MobiDB-lite"/>
    </source>
</evidence>
<dbReference type="KEGG" id="vg:16607636"/>
<feature type="region of interest" description="Disordered" evidence="1">
    <location>
        <begin position="1"/>
        <end position="48"/>
    </location>
</feature>
<name>S4VYR9_9VIRU</name>
<gene>
    <name evidence="2" type="ORF">psal_cds_1414</name>
</gene>
<organism evidence="2 3">
    <name type="scientific">Pandoravirus salinus</name>
    <dbReference type="NCBI Taxonomy" id="1349410"/>
    <lineage>
        <taxon>Viruses</taxon>
        <taxon>Pandoravirus</taxon>
    </lineage>
</organism>
<feature type="compositionally biased region" description="Basic residues" evidence="1">
    <location>
        <begin position="26"/>
        <end position="44"/>
    </location>
</feature>
<evidence type="ECO:0000313" key="3">
    <source>
        <dbReference type="Proteomes" id="UP000204584"/>
    </source>
</evidence>
<evidence type="ECO:0000313" key="2">
    <source>
        <dbReference type="EMBL" id="AGO85849.1"/>
    </source>
</evidence>
<dbReference type="Proteomes" id="UP000204584">
    <property type="component" value="Segment"/>
</dbReference>
<sequence length="70" mass="8298">MCTHSATATIRGRRLDNKETAGDYRHQRKDNKKRETKKRRHRPKKQDAFSCPDLSRFFDSQMPGFILVFS</sequence>
<keyword evidence="3" id="KW-1185">Reference proteome</keyword>
<dbReference type="RefSeq" id="YP_008438929.1">
    <property type="nucleotide sequence ID" value="NC_022098.1"/>
</dbReference>
<feature type="compositionally biased region" description="Basic and acidic residues" evidence="1">
    <location>
        <begin position="13"/>
        <end position="25"/>
    </location>
</feature>